<proteinExistence type="predicted"/>
<gene>
    <name evidence="1" type="ORF">A2226_02445</name>
</gene>
<organism evidence="1 2">
    <name type="scientific">Candidatus Veblenbacteria bacterium RIFOXYA2_FULL_43_9</name>
    <dbReference type="NCBI Taxonomy" id="1802425"/>
    <lineage>
        <taxon>Bacteria</taxon>
        <taxon>Candidatus Vebleniibacteriota</taxon>
    </lineage>
</organism>
<name>A0A1G2Q2Z5_9BACT</name>
<evidence type="ECO:0000313" key="2">
    <source>
        <dbReference type="Proteomes" id="UP000178936"/>
    </source>
</evidence>
<dbReference type="Proteomes" id="UP000178936">
    <property type="component" value="Unassembled WGS sequence"/>
</dbReference>
<dbReference type="AlphaFoldDB" id="A0A1G2Q2Z5"/>
<comment type="caution">
    <text evidence="1">The sequence shown here is derived from an EMBL/GenBank/DDBJ whole genome shotgun (WGS) entry which is preliminary data.</text>
</comment>
<dbReference type="EMBL" id="MHTB01000055">
    <property type="protein sequence ID" value="OHA54202.1"/>
    <property type="molecule type" value="Genomic_DNA"/>
</dbReference>
<reference evidence="1 2" key="1">
    <citation type="journal article" date="2016" name="Nat. Commun.">
        <title>Thousands of microbial genomes shed light on interconnected biogeochemical processes in an aquifer system.</title>
        <authorList>
            <person name="Anantharaman K."/>
            <person name="Brown C.T."/>
            <person name="Hug L.A."/>
            <person name="Sharon I."/>
            <person name="Castelle C.J."/>
            <person name="Probst A.J."/>
            <person name="Thomas B.C."/>
            <person name="Singh A."/>
            <person name="Wilkins M.J."/>
            <person name="Karaoz U."/>
            <person name="Brodie E.L."/>
            <person name="Williams K.H."/>
            <person name="Hubbard S.S."/>
            <person name="Banfield J.F."/>
        </authorList>
    </citation>
    <scope>NUCLEOTIDE SEQUENCE [LARGE SCALE GENOMIC DNA]</scope>
</reference>
<evidence type="ECO:0000313" key="1">
    <source>
        <dbReference type="EMBL" id="OHA54202.1"/>
    </source>
</evidence>
<protein>
    <recommendedName>
        <fullName evidence="3">PIN domain-containing protein</fullName>
    </recommendedName>
</protein>
<sequence length="170" mass="19845">MRTPHNSSVQQAKLVFDASTFNPFKKFKTTKPRLKAKLQRQLQDQPLIDHLIARLKYQKEFTINEFIFVAWQNREHNDDEHILLDVEKVAGDNPDCLVIFITRDRGFTYAAGWHSYNSNVYIIRLPAVFFGKSSDQFNRLDMMKIIQKDITNLFVTGSVTFSRLYSPAIN</sequence>
<evidence type="ECO:0008006" key="3">
    <source>
        <dbReference type="Google" id="ProtNLM"/>
    </source>
</evidence>
<accession>A0A1G2Q2Z5</accession>